<gene>
    <name evidence="9" type="ORF">CISG_07394</name>
</gene>
<dbReference type="GO" id="GO:0005576">
    <property type="term" value="C:extracellular region"/>
    <property type="evidence" value="ECO:0007669"/>
    <property type="project" value="UniProtKB-SubCell"/>
</dbReference>
<dbReference type="EC" id="1.15.1.1" evidence="4"/>
<sequence length="362" mass="39196">MHAKSLLAFTSLLSAGFAAAQTGRLGDADVTVGNSPTVVYEAELLDKNNTNVRGTVLVSGSSDGVGVIYNVNFTGFPPFGGPFIYHVHDQPVPENGDCLGTLAHLDPYERGEMPKCDPSRPQTCQVGDLSGKFGDIENVSGSLFFQQQYHDPYSSVTYGLGSFVGNRSIVVHFANTTRINCGNFTLKEIRPGSRGLPCNGRFCPNSPSGSIFLFTVYKLVLHIGAYEELLEETYPFGDGARKLRVSLVAVAEREVSLKTVAVFAGGEFYLLLCKPQNDDKPDLLWEGRGKGKEGDSNCILGNIETPGTKCKSLSCAILQLLLVGHILNLGRVGRGIHKSQIIFSRQRTGQGPEKMVLRFDVV</sequence>
<dbReference type="OrthoDB" id="159229at2759"/>
<evidence type="ECO:0000313" key="9">
    <source>
        <dbReference type="EMBL" id="KMU78877.1"/>
    </source>
</evidence>
<evidence type="ECO:0000313" key="10">
    <source>
        <dbReference type="Proteomes" id="UP000054559"/>
    </source>
</evidence>
<feature type="chain" id="PRO_5005309573" description="superoxide dismutase" evidence="8">
    <location>
        <begin position="21"/>
        <end position="362"/>
    </location>
</feature>
<dbReference type="PANTHER" id="PTHR20910">
    <property type="entry name" value="AGAP001623-PA"/>
    <property type="match status" value="1"/>
</dbReference>
<comment type="similarity">
    <text evidence="3">Belongs to the Cu-Zn superoxide dismutase family.</text>
</comment>
<evidence type="ECO:0000256" key="5">
    <source>
        <dbReference type="ARBA" id="ARBA00022525"/>
    </source>
</evidence>
<evidence type="ECO:0000256" key="4">
    <source>
        <dbReference type="ARBA" id="ARBA00012682"/>
    </source>
</evidence>
<name>A0A0J8TY34_COCIT</name>
<evidence type="ECO:0000256" key="1">
    <source>
        <dbReference type="ARBA" id="ARBA00004196"/>
    </source>
</evidence>
<dbReference type="GO" id="GO:0046872">
    <property type="term" value="F:metal ion binding"/>
    <property type="evidence" value="ECO:0007669"/>
    <property type="project" value="InterPro"/>
</dbReference>
<accession>A0A0J8TY34</accession>
<proteinExistence type="inferred from homology"/>
<dbReference type="AlphaFoldDB" id="A0A0J8TY34"/>
<dbReference type="STRING" id="454286.A0A0J8TY34"/>
<dbReference type="SUPFAM" id="SSF49329">
    <property type="entry name" value="Cu,Zn superoxide dismutase-like"/>
    <property type="match status" value="1"/>
</dbReference>
<keyword evidence="5" id="KW-0964">Secreted</keyword>
<comment type="subcellular location">
    <subcellularLocation>
        <location evidence="1">Cell envelope</location>
    </subcellularLocation>
    <subcellularLocation>
        <location evidence="2">Secreted</location>
    </subcellularLocation>
</comment>
<organism evidence="9 10">
    <name type="scientific">Coccidioides immitis RMSCC 3703</name>
    <dbReference type="NCBI Taxonomy" id="454286"/>
    <lineage>
        <taxon>Eukaryota</taxon>
        <taxon>Fungi</taxon>
        <taxon>Dikarya</taxon>
        <taxon>Ascomycota</taxon>
        <taxon>Pezizomycotina</taxon>
        <taxon>Eurotiomycetes</taxon>
        <taxon>Eurotiomycetidae</taxon>
        <taxon>Onygenales</taxon>
        <taxon>Onygenaceae</taxon>
        <taxon>Coccidioides</taxon>
    </lineage>
</organism>
<dbReference type="FunFam" id="2.60.40.200:FF:000007">
    <property type="entry name" value="Cell surface Cu-only superoxide dismutase 5"/>
    <property type="match status" value="1"/>
</dbReference>
<feature type="signal peptide" evidence="8">
    <location>
        <begin position="1"/>
        <end position="20"/>
    </location>
</feature>
<comment type="catalytic activity">
    <reaction evidence="7">
        <text>2 superoxide + 2 H(+) = H2O2 + O2</text>
        <dbReference type="Rhea" id="RHEA:20696"/>
        <dbReference type="ChEBI" id="CHEBI:15378"/>
        <dbReference type="ChEBI" id="CHEBI:15379"/>
        <dbReference type="ChEBI" id="CHEBI:16240"/>
        <dbReference type="ChEBI" id="CHEBI:18421"/>
        <dbReference type="EC" id="1.15.1.1"/>
    </reaction>
</comment>
<keyword evidence="6" id="KW-0049">Antioxidant</keyword>
<dbReference type="EMBL" id="DS268167">
    <property type="protein sequence ID" value="KMU78877.1"/>
    <property type="molecule type" value="Genomic_DNA"/>
</dbReference>
<dbReference type="GO" id="GO:0004784">
    <property type="term" value="F:superoxide dismutase activity"/>
    <property type="evidence" value="ECO:0007669"/>
    <property type="project" value="UniProtKB-EC"/>
</dbReference>
<evidence type="ECO:0000256" key="6">
    <source>
        <dbReference type="ARBA" id="ARBA00022862"/>
    </source>
</evidence>
<keyword evidence="8" id="KW-0732">Signal</keyword>
<dbReference type="InterPro" id="IPR053257">
    <property type="entry name" value="Cu-only_SOD"/>
</dbReference>
<dbReference type="PANTHER" id="PTHR20910:SF1">
    <property type="entry name" value="SUPEROXIDE DISMUTASE COPPER_ZINC BINDING DOMAIN-CONTAINING PROTEIN"/>
    <property type="match status" value="1"/>
</dbReference>
<dbReference type="InterPro" id="IPR036423">
    <property type="entry name" value="SOD-like_Cu/Zn_dom_sf"/>
</dbReference>
<evidence type="ECO:0000256" key="7">
    <source>
        <dbReference type="ARBA" id="ARBA00049204"/>
    </source>
</evidence>
<evidence type="ECO:0000256" key="3">
    <source>
        <dbReference type="ARBA" id="ARBA00010457"/>
    </source>
</evidence>
<evidence type="ECO:0000256" key="2">
    <source>
        <dbReference type="ARBA" id="ARBA00004613"/>
    </source>
</evidence>
<reference evidence="10" key="1">
    <citation type="journal article" date="2010" name="Genome Res.">
        <title>Population genomic sequencing of Coccidioides fungi reveals recent hybridization and transposon control.</title>
        <authorList>
            <person name="Neafsey D.E."/>
            <person name="Barker B.M."/>
            <person name="Sharpton T.J."/>
            <person name="Stajich J.E."/>
            <person name="Park D.J."/>
            <person name="Whiston E."/>
            <person name="Hung C.-Y."/>
            <person name="McMahan C."/>
            <person name="White J."/>
            <person name="Sykes S."/>
            <person name="Heiman D."/>
            <person name="Young S."/>
            <person name="Zeng Q."/>
            <person name="Abouelleil A."/>
            <person name="Aftuck L."/>
            <person name="Bessette D."/>
            <person name="Brown A."/>
            <person name="FitzGerald M."/>
            <person name="Lui A."/>
            <person name="Macdonald J.P."/>
            <person name="Priest M."/>
            <person name="Orbach M.J."/>
            <person name="Galgiani J.N."/>
            <person name="Kirkland T.N."/>
            <person name="Cole G.T."/>
            <person name="Birren B.W."/>
            <person name="Henn M.R."/>
            <person name="Taylor J.W."/>
            <person name="Rounsley S.D."/>
        </authorList>
    </citation>
    <scope>NUCLEOTIDE SEQUENCE [LARGE SCALE GENOMIC DNA]</scope>
    <source>
        <strain evidence="10">RMSCC 3703</strain>
    </source>
</reference>
<evidence type="ECO:0000256" key="8">
    <source>
        <dbReference type="SAM" id="SignalP"/>
    </source>
</evidence>
<protein>
    <recommendedName>
        <fullName evidence="4">superoxide dismutase</fullName>
        <ecNumber evidence="4">1.15.1.1</ecNumber>
    </recommendedName>
</protein>
<dbReference type="Gene3D" id="2.60.40.200">
    <property type="entry name" value="Superoxide dismutase, copper/zinc binding domain"/>
    <property type="match status" value="1"/>
</dbReference>
<dbReference type="Proteomes" id="UP000054559">
    <property type="component" value="Unassembled WGS sequence"/>
</dbReference>